<feature type="compositionally biased region" description="Polar residues" evidence="1">
    <location>
        <begin position="20"/>
        <end position="29"/>
    </location>
</feature>
<organism evidence="2">
    <name type="scientific">Chlamydomonas euryale</name>
    <dbReference type="NCBI Taxonomy" id="1486919"/>
    <lineage>
        <taxon>Eukaryota</taxon>
        <taxon>Viridiplantae</taxon>
        <taxon>Chlorophyta</taxon>
        <taxon>core chlorophytes</taxon>
        <taxon>Chlorophyceae</taxon>
        <taxon>CS clade</taxon>
        <taxon>Chlamydomonadales</taxon>
        <taxon>Chlamydomonadaceae</taxon>
        <taxon>Chlamydomonas</taxon>
    </lineage>
</organism>
<feature type="region of interest" description="Disordered" evidence="1">
    <location>
        <begin position="218"/>
        <end position="272"/>
    </location>
</feature>
<dbReference type="Pfam" id="PF07004">
    <property type="entry name" value="SHIPPO-rpt"/>
    <property type="match status" value="3"/>
</dbReference>
<feature type="region of interest" description="Disordered" evidence="1">
    <location>
        <begin position="144"/>
        <end position="166"/>
    </location>
</feature>
<evidence type="ECO:0000313" key="2">
    <source>
        <dbReference type="EMBL" id="CAD8311272.1"/>
    </source>
</evidence>
<protein>
    <submittedName>
        <fullName evidence="2">Uncharacterized protein</fullName>
    </submittedName>
</protein>
<gene>
    <name evidence="2" type="ORF">CEUR00632_LOCUS21127</name>
</gene>
<accession>A0A7R9W1N2</accession>
<sequence>MGAPDASGTSGKVLHGSPSKHLQPSSMYQSADGAKPVSSIPAKFETILYTGPREKKGFLSEGPRFGDTSTDIPGPGTYGQTPSLVFQKDSIGKKGYGAMVSEVKRFKKGTLYTGPGPGVYNSRPPSSSIKFSKKCANFQKPAFVGSAKPENKPGPGAYHAESTTHTGRQLAWEKASNAGSRAAFKATPHSLILSGCKESPPPTKYNAIDPWAAGSSFNTASSRTPSKAGMSSFAGRSVSSSLGPADPAMYLMDPKEKPKQDTGPGPGSYDMQSFGSIERKLAKVTGKPSATFQASEFTDRFGAPVASALPGGDSIVPDGAQTRSAHARHISGPAKGVGAAFQSETPSRSEYTAKDLEGRAPGPAFYSPDKMPARKSFHMNARNNMV</sequence>
<feature type="region of interest" description="Disordered" evidence="1">
    <location>
        <begin position="55"/>
        <end position="83"/>
    </location>
</feature>
<dbReference type="AlphaFoldDB" id="A0A7R9W1N2"/>
<name>A0A7R9W1N2_9CHLO</name>
<reference evidence="2" key="1">
    <citation type="submission" date="2021-01" db="EMBL/GenBank/DDBJ databases">
        <authorList>
            <person name="Corre E."/>
            <person name="Pelletier E."/>
            <person name="Niang G."/>
            <person name="Scheremetjew M."/>
            <person name="Finn R."/>
            <person name="Kale V."/>
            <person name="Holt S."/>
            <person name="Cochrane G."/>
            <person name="Meng A."/>
            <person name="Brown T."/>
            <person name="Cohen L."/>
        </authorList>
    </citation>
    <scope>NUCLEOTIDE SEQUENCE</scope>
    <source>
        <strain evidence="2">CCMP219</strain>
    </source>
</reference>
<proteinExistence type="predicted"/>
<feature type="region of interest" description="Disordered" evidence="1">
    <location>
        <begin position="1"/>
        <end position="36"/>
    </location>
</feature>
<dbReference type="InterPro" id="IPR010736">
    <property type="entry name" value="SHIPPO-rpt"/>
</dbReference>
<feature type="region of interest" description="Disordered" evidence="1">
    <location>
        <begin position="312"/>
        <end position="373"/>
    </location>
</feature>
<dbReference type="EMBL" id="HBEC01045287">
    <property type="protein sequence ID" value="CAD8311272.1"/>
    <property type="molecule type" value="Transcribed_RNA"/>
</dbReference>
<evidence type="ECO:0000256" key="1">
    <source>
        <dbReference type="SAM" id="MobiDB-lite"/>
    </source>
</evidence>